<accession>Q312J9</accession>
<evidence type="ECO:0000313" key="3">
    <source>
        <dbReference type="Proteomes" id="UP000002710"/>
    </source>
</evidence>
<dbReference type="KEGG" id="dde:Dde_1346"/>
<sequence>MRTFFAADCGNEIFAACKGVQEGAMQIDGSSVGYVLQTGSAHQVSKRQYGSADSITGFYGQGDRVTISDEAWRLLEEQKAAALENSKHVRGIKEEEGETVESIKARAAAQEGEEAASSGSVSGNGGIEQIEKLKKQIEELQARIAEITSSPVSDEQKMQQIAPLQAQVQSLEQQLMALQASLK</sequence>
<proteinExistence type="predicted"/>
<dbReference type="AlphaFoldDB" id="Q312J9"/>
<dbReference type="InterPro" id="IPR025577">
    <property type="entry name" value="FlxA"/>
</dbReference>
<dbReference type="Gene3D" id="1.20.5.1700">
    <property type="match status" value="1"/>
</dbReference>
<dbReference type="Pfam" id="PF14282">
    <property type="entry name" value="FlxA"/>
    <property type="match status" value="1"/>
</dbReference>
<feature type="coiled-coil region" evidence="1">
    <location>
        <begin position="123"/>
        <end position="181"/>
    </location>
</feature>
<dbReference type="EMBL" id="CP000112">
    <property type="protein sequence ID" value="ABB38147.1"/>
    <property type="molecule type" value="Genomic_DNA"/>
</dbReference>
<evidence type="ECO:0000313" key="2">
    <source>
        <dbReference type="EMBL" id="ABB38147.1"/>
    </source>
</evidence>
<reference evidence="2 3" key="1">
    <citation type="journal article" date="2011" name="J. Bacteriol.">
        <title>Complete genome sequence and updated annotation of Desulfovibrio alaskensis G20.</title>
        <authorList>
            <person name="Hauser L.J."/>
            <person name="Land M.L."/>
            <person name="Brown S.D."/>
            <person name="Larimer F."/>
            <person name="Keller K.L."/>
            <person name="Rapp-Giles B.J."/>
            <person name="Price M.N."/>
            <person name="Lin M."/>
            <person name="Bruce D.C."/>
            <person name="Detter J.C."/>
            <person name="Tapia R."/>
            <person name="Han C.S."/>
            <person name="Goodwin L.A."/>
            <person name="Cheng J.F."/>
            <person name="Pitluck S."/>
            <person name="Copeland A."/>
            <person name="Lucas S."/>
            <person name="Nolan M."/>
            <person name="Lapidus A.L."/>
            <person name="Palumbo A.V."/>
            <person name="Wall J.D."/>
        </authorList>
    </citation>
    <scope>NUCLEOTIDE SEQUENCE [LARGE SCALE GENOMIC DNA]</scope>
    <source>
        <strain evidence="3">ATCC BAA 1058 / DSM 17464 / G20</strain>
    </source>
</reference>
<keyword evidence="3" id="KW-1185">Reference proteome</keyword>
<keyword evidence="1" id="KW-0175">Coiled coil</keyword>
<gene>
    <name evidence="2" type="ordered locus">Dde_1346</name>
</gene>
<organism evidence="2 3">
    <name type="scientific">Oleidesulfovibrio alaskensis (strain ATCC BAA-1058 / DSM 17464 / G20)</name>
    <name type="common">Desulfovibrio alaskensis</name>
    <dbReference type="NCBI Taxonomy" id="207559"/>
    <lineage>
        <taxon>Bacteria</taxon>
        <taxon>Pseudomonadati</taxon>
        <taxon>Thermodesulfobacteriota</taxon>
        <taxon>Desulfovibrionia</taxon>
        <taxon>Desulfovibrionales</taxon>
        <taxon>Desulfovibrionaceae</taxon>
        <taxon>Oleidesulfovibrio</taxon>
    </lineage>
</organism>
<evidence type="ECO:0000256" key="1">
    <source>
        <dbReference type="SAM" id="Coils"/>
    </source>
</evidence>
<protein>
    <submittedName>
        <fullName evidence="2">Uncharacterized protein</fullName>
    </submittedName>
</protein>
<dbReference type="STRING" id="207559.Dde_1346"/>
<name>Q312J9_OLEA2</name>
<dbReference type="Proteomes" id="UP000002710">
    <property type="component" value="Chromosome"/>
</dbReference>
<dbReference type="HOGENOM" id="CLU_1472915_0_0_7"/>